<dbReference type="AlphaFoldDB" id="A0A4Q4NB59"/>
<evidence type="ECO:0000259" key="2">
    <source>
        <dbReference type="Pfam" id="PF10444"/>
    </source>
</evidence>
<accession>A0A4Q4NB59</accession>
<sequence length="223" mass="23897">MNNIQDGLTAEAKANMLANLQLEINSRKEKLRAQCDVQCASLQSRLERRVNRIPTVTRQTTLLDLLKASAPAQPVAAPAPATKTTVTKKTSAPAPAPATRKTRTAPPTNPSSSAAATSSPDNRRVKTAPKTTKPTPSYAKATQTTRTKKRSSDEMSGTDKENAEMQVPKKRTRAPVQKPASAAPTTRATRAASRTKTTKSHVLSPKTNTANVKKPAARSARPR</sequence>
<dbReference type="InterPro" id="IPR018851">
    <property type="entry name" value="Borealin_N"/>
</dbReference>
<gene>
    <name evidence="3" type="ORF">AA0117_g8584</name>
</gene>
<feature type="compositionally biased region" description="Low complexity" evidence="1">
    <location>
        <begin position="72"/>
        <end position="120"/>
    </location>
</feature>
<comment type="caution">
    <text evidence="3">The sequence shown here is derived from an EMBL/GenBank/DDBJ whole genome shotgun (WGS) entry which is preliminary data.</text>
</comment>
<feature type="region of interest" description="Disordered" evidence="1">
    <location>
        <begin position="72"/>
        <end position="223"/>
    </location>
</feature>
<feature type="compositionally biased region" description="Low complexity" evidence="1">
    <location>
        <begin position="178"/>
        <end position="195"/>
    </location>
</feature>
<feature type="compositionally biased region" description="Basic and acidic residues" evidence="1">
    <location>
        <begin position="150"/>
        <end position="163"/>
    </location>
</feature>
<dbReference type="VEuPathDB" id="FungiDB:CC77DRAFT_1019597"/>
<evidence type="ECO:0000256" key="1">
    <source>
        <dbReference type="SAM" id="MobiDB-lite"/>
    </source>
</evidence>
<dbReference type="Pfam" id="PF10444">
    <property type="entry name" value="Nbl1_Borealin_N"/>
    <property type="match status" value="1"/>
</dbReference>
<reference evidence="4" key="1">
    <citation type="journal article" date="2019" name="bioRxiv">
        <title>Genomics, evolutionary history and diagnostics of the Alternaria alternata species group including apple and Asian pear pathotypes.</title>
        <authorList>
            <person name="Armitage A.D."/>
            <person name="Cockerton H.M."/>
            <person name="Sreenivasaprasad S."/>
            <person name="Woodhall J.W."/>
            <person name="Lane C.R."/>
            <person name="Harrison R.J."/>
            <person name="Clarkson J.P."/>
        </authorList>
    </citation>
    <scope>NUCLEOTIDE SEQUENCE [LARGE SCALE GENOMIC DNA]</scope>
    <source>
        <strain evidence="4">FERA 1177</strain>
    </source>
</reference>
<dbReference type="Proteomes" id="UP000291422">
    <property type="component" value="Unassembled WGS sequence"/>
</dbReference>
<feature type="compositionally biased region" description="Low complexity" evidence="1">
    <location>
        <begin position="128"/>
        <end position="145"/>
    </location>
</feature>
<feature type="domain" description="Borealin N-terminal" evidence="2">
    <location>
        <begin position="13"/>
        <end position="67"/>
    </location>
</feature>
<evidence type="ECO:0000313" key="4">
    <source>
        <dbReference type="Proteomes" id="UP000291422"/>
    </source>
</evidence>
<name>A0A4Q4NB59_ALTAL</name>
<organism evidence="3 4">
    <name type="scientific">Alternaria alternata</name>
    <name type="common">Alternaria rot fungus</name>
    <name type="synonym">Torula alternata</name>
    <dbReference type="NCBI Taxonomy" id="5599"/>
    <lineage>
        <taxon>Eukaryota</taxon>
        <taxon>Fungi</taxon>
        <taxon>Dikarya</taxon>
        <taxon>Ascomycota</taxon>
        <taxon>Pezizomycotina</taxon>
        <taxon>Dothideomycetes</taxon>
        <taxon>Pleosporomycetidae</taxon>
        <taxon>Pleosporales</taxon>
        <taxon>Pleosporineae</taxon>
        <taxon>Pleosporaceae</taxon>
        <taxon>Alternaria</taxon>
        <taxon>Alternaria sect. Alternaria</taxon>
        <taxon>Alternaria alternata complex</taxon>
    </lineage>
</organism>
<evidence type="ECO:0000313" key="3">
    <source>
        <dbReference type="EMBL" id="RYN72471.1"/>
    </source>
</evidence>
<protein>
    <recommendedName>
        <fullName evidence="2">Borealin N-terminal domain-containing protein</fullName>
    </recommendedName>
</protein>
<dbReference type="EMBL" id="PDXD01000026">
    <property type="protein sequence ID" value="RYN72471.1"/>
    <property type="molecule type" value="Genomic_DNA"/>
</dbReference>
<proteinExistence type="predicted"/>